<dbReference type="Proteomes" id="UP000287394">
    <property type="component" value="Chromosome"/>
</dbReference>
<name>A0A402D5Q1_9BACT</name>
<evidence type="ECO:0000313" key="1">
    <source>
        <dbReference type="EMBL" id="BDI33447.1"/>
    </source>
</evidence>
<organism evidence="1 2">
    <name type="scientific">Capsulimonas corticalis</name>
    <dbReference type="NCBI Taxonomy" id="2219043"/>
    <lineage>
        <taxon>Bacteria</taxon>
        <taxon>Bacillati</taxon>
        <taxon>Armatimonadota</taxon>
        <taxon>Armatimonadia</taxon>
        <taxon>Capsulimonadales</taxon>
        <taxon>Capsulimonadaceae</taxon>
        <taxon>Capsulimonas</taxon>
    </lineage>
</organism>
<proteinExistence type="predicted"/>
<sequence length="111" mass="12168">MTFITTPTGTVLLQALYSGSDETEIVGAYVEGHIAPEQFQDILSAALHDRSASSDFCLMEEADCTVALAATSAHDYFWDEDDEANDLVTFHIVPSDHPEAYPVTVAWWGID</sequence>
<keyword evidence="2" id="KW-1185">Reference proteome</keyword>
<dbReference type="AlphaFoldDB" id="A0A402D5Q1"/>
<accession>A0A402D5Q1</accession>
<reference evidence="1 2" key="1">
    <citation type="journal article" date="2019" name="Int. J. Syst. Evol. Microbiol.">
        <title>Capsulimonas corticalis gen. nov., sp. nov., an aerobic capsulated bacterium, of a novel bacterial order, Capsulimonadales ord. nov., of the class Armatimonadia of the phylum Armatimonadetes.</title>
        <authorList>
            <person name="Li J."/>
            <person name="Kudo C."/>
            <person name="Tonouchi A."/>
        </authorList>
    </citation>
    <scope>NUCLEOTIDE SEQUENCE [LARGE SCALE GENOMIC DNA]</scope>
    <source>
        <strain evidence="1 2">AX-7</strain>
    </source>
</reference>
<dbReference type="KEGG" id="ccot:CCAX7_54980"/>
<evidence type="ECO:0000313" key="2">
    <source>
        <dbReference type="Proteomes" id="UP000287394"/>
    </source>
</evidence>
<dbReference type="EMBL" id="AP025739">
    <property type="protein sequence ID" value="BDI33447.1"/>
    <property type="molecule type" value="Genomic_DNA"/>
</dbReference>
<dbReference type="RefSeq" id="WP_119324809.1">
    <property type="nucleotide sequence ID" value="NZ_AP025739.1"/>
</dbReference>
<gene>
    <name evidence="1" type="ORF">CCAX7_54980</name>
</gene>
<protein>
    <submittedName>
        <fullName evidence="1">Uncharacterized protein</fullName>
    </submittedName>
</protein>